<evidence type="ECO:0000313" key="1">
    <source>
        <dbReference type="EMBL" id="KAL3659818.1"/>
    </source>
</evidence>
<organism evidence="1 2">
    <name type="scientific">Phytophthora oleae</name>
    <dbReference type="NCBI Taxonomy" id="2107226"/>
    <lineage>
        <taxon>Eukaryota</taxon>
        <taxon>Sar</taxon>
        <taxon>Stramenopiles</taxon>
        <taxon>Oomycota</taxon>
        <taxon>Peronosporomycetes</taxon>
        <taxon>Peronosporales</taxon>
        <taxon>Peronosporaceae</taxon>
        <taxon>Phytophthora</taxon>
    </lineage>
</organism>
<proteinExistence type="predicted"/>
<name>A0ABD3EZ34_9STRA</name>
<dbReference type="EMBL" id="JBIMZQ010000044">
    <property type="protein sequence ID" value="KAL3659818.1"/>
    <property type="molecule type" value="Genomic_DNA"/>
</dbReference>
<evidence type="ECO:0000313" key="2">
    <source>
        <dbReference type="Proteomes" id="UP001632037"/>
    </source>
</evidence>
<keyword evidence="2" id="KW-1185">Reference proteome</keyword>
<accession>A0ABD3EZ34</accession>
<reference evidence="1 2" key="1">
    <citation type="submission" date="2024-09" db="EMBL/GenBank/DDBJ databases">
        <title>Genome sequencing and assembly of Phytophthora oleae, isolate VK10A, causative agent of rot of olive drupes.</title>
        <authorList>
            <person name="Conti Taguali S."/>
            <person name="Riolo M."/>
            <person name="La Spada F."/>
            <person name="Cacciola S.O."/>
            <person name="Dionisio G."/>
        </authorList>
    </citation>
    <scope>NUCLEOTIDE SEQUENCE [LARGE SCALE GENOMIC DNA]</scope>
    <source>
        <strain evidence="1 2">VK10A</strain>
    </source>
</reference>
<dbReference type="Proteomes" id="UP001632037">
    <property type="component" value="Unassembled WGS sequence"/>
</dbReference>
<comment type="caution">
    <text evidence="1">The sequence shown here is derived from an EMBL/GenBank/DDBJ whole genome shotgun (WGS) entry which is preliminary data.</text>
</comment>
<dbReference type="AlphaFoldDB" id="A0ABD3EZ34"/>
<sequence length="83" mass="9372">MRKPLLAAVLVFRSKTAFLDLPYVVGSVSAFLDSSVELSLQQACKFHSLALLDRIWNSSDVDGIRNNVTDGTWTLRRFLRTDK</sequence>
<protein>
    <submittedName>
        <fullName evidence="1">Uncharacterized protein</fullName>
    </submittedName>
</protein>
<gene>
    <name evidence="1" type="ORF">V7S43_015120</name>
</gene>